<dbReference type="Pfam" id="PF01872">
    <property type="entry name" value="RibD_C"/>
    <property type="match status" value="1"/>
</dbReference>
<evidence type="ECO:0000313" key="3">
    <source>
        <dbReference type="Proteomes" id="UP000285349"/>
    </source>
</evidence>
<dbReference type="InterPro" id="IPR024072">
    <property type="entry name" value="DHFR-like_dom_sf"/>
</dbReference>
<dbReference type="PANTHER" id="PTHR38011:SF11">
    <property type="entry name" value="2,5-DIAMINO-6-RIBOSYLAMINO-4(3H)-PYRIMIDINONE 5'-PHOSPHATE REDUCTASE"/>
    <property type="match status" value="1"/>
</dbReference>
<name>A0A423JR50_9PSED</name>
<dbReference type="GO" id="GO:0009231">
    <property type="term" value="P:riboflavin biosynthetic process"/>
    <property type="evidence" value="ECO:0007669"/>
    <property type="project" value="InterPro"/>
</dbReference>
<evidence type="ECO:0000259" key="1">
    <source>
        <dbReference type="Pfam" id="PF01872"/>
    </source>
</evidence>
<feature type="domain" description="Bacterial bifunctional deaminase-reductase C-terminal" evidence="1">
    <location>
        <begin position="6"/>
        <end position="170"/>
    </location>
</feature>
<dbReference type="Proteomes" id="UP000285349">
    <property type="component" value="Unassembled WGS sequence"/>
</dbReference>
<comment type="caution">
    <text evidence="2">The sequence shown here is derived from an EMBL/GenBank/DDBJ whole genome shotgun (WGS) entry which is preliminary data.</text>
</comment>
<dbReference type="OrthoDB" id="9782335at2"/>
<gene>
    <name evidence="2" type="ORF">BK666_26880</name>
</gene>
<dbReference type="InterPro" id="IPR002734">
    <property type="entry name" value="RibDG_C"/>
</dbReference>
<dbReference type="AlphaFoldDB" id="A0A423JR50"/>
<dbReference type="EMBL" id="MOBQ01000042">
    <property type="protein sequence ID" value="RON40159.1"/>
    <property type="molecule type" value="Genomic_DNA"/>
</dbReference>
<sequence length="185" mass="20420">MTTAHVFIATSLDGFIARPDGDIDWLLQRDDPTEDHGYPAFIADKDVIVMGRGSYEKVLTFDTWFYDRPVVVLSQQLANSPVPEALEGKVRFSNLTPANLMDELAKQGVRRVYVDGGQLVQSFLRDGLVTDMVITTVPVLIGSGRSLFGALAQDIELKLVTSRCFASGLVQSTYRVAPHDQNEKS</sequence>
<organism evidence="2 3">
    <name type="scientific">Pseudomonas frederiksbergensis</name>
    <dbReference type="NCBI Taxonomy" id="104087"/>
    <lineage>
        <taxon>Bacteria</taxon>
        <taxon>Pseudomonadati</taxon>
        <taxon>Pseudomonadota</taxon>
        <taxon>Gammaproteobacteria</taxon>
        <taxon>Pseudomonadales</taxon>
        <taxon>Pseudomonadaceae</taxon>
        <taxon>Pseudomonas</taxon>
    </lineage>
</organism>
<dbReference type="SUPFAM" id="SSF53597">
    <property type="entry name" value="Dihydrofolate reductase-like"/>
    <property type="match status" value="1"/>
</dbReference>
<evidence type="ECO:0000313" key="2">
    <source>
        <dbReference type="EMBL" id="RON40159.1"/>
    </source>
</evidence>
<protein>
    <submittedName>
        <fullName evidence="2">Deaminase</fullName>
    </submittedName>
</protein>
<dbReference type="PANTHER" id="PTHR38011">
    <property type="entry name" value="DIHYDROFOLATE REDUCTASE FAMILY PROTEIN (AFU_ORTHOLOGUE AFUA_8G06820)"/>
    <property type="match status" value="1"/>
</dbReference>
<dbReference type="InterPro" id="IPR050765">
    <property type="entry name" value="Riboflavin_Biosynth_HTPR"/>
</dbReference>
<reference evidence="2 3" key="1">
    <citation type="submission" date="2016-10" db="EMBL/GenBank/DDBJ databases">
        <title>Comparative genome analysis of multiple Pseudomonas spp. focuses on biocontrol and plant growth promoting traits.</title>
        <authorList>
            <person name="Tao X.-Y."/>
            <person name="Taylor C.G."/>
        </authorList>
    </citation>
    <scope>NUCLEOTIDE SEQUENCE [LARGE SCALE GENOMIC DNA]</scope>
    <source>
        <strain evidence="2 3">37A10</strain>
    </source>
</reference>
<dbReference type="GO" id="GO:0008703">
    <property type="term" value="F:5-amino-6-(5-phosphoribosylamino)uracil reductase activity"/>
    <property type="evidence" value="ECO:0007669"/>
    <property type="project" value="InterPro"/>
</dbReference>
<dbReference type="Gene3D" id="3.40.430.10">
    <property type="entry name" value="Dihydrofolate Reductase, subunit A"/>
    <property type="match status" value="1"/>
</dbReference>
<proteinExistence type="predicted"/>
<dbReference type="RefSeq" id="WP_123514858.1">
    <property type="nucleotide sequence ID" value="NZ_MOBQ01000042.1"/>
</dbReference>
<accession>A0A423JR50</accession>